<sequence length="547" mass="60596">MIVEFNRWPKALEQRYRQCGYWIDLPLSDILTRQSNNGQIALICGDCQFSYAELNLLVDSLAAALQRQGVKRGQTALVQLGNEAEFYIVFFALLRLGVVPVNAIFSHQRSELCAYADQINPALLIADRNHSLFSDDNFIDELKACTPSLCHVVLRGDNGSILDFETLLAEGAGDFIANPTPADEVAFFQLSGGSTGTPKLIPRTHNDYYYSIRASVEICQFDAETRYLCALPAAHNFPMSSPGALGAFYSVGQVILANNPSADCCFPLIQQHQVNVTALIPPAVSVWLEAITLSGSRDALKSLRLLQVGGARLSESLARRIPKEMGCQLQQVFGMAEGLVNYTRLDDDEQHIFTTQGRPTSQDDEVWVADNDGNPVPPGVAGRLMTQGPYTFRGYYRSPQHNQQCFDSNGFYCSGDLVIMAPDGYLQVVGREKDQINRGGEKIAAEEIENLLLRHPDVIYAALVAIPDSLMGEKSCAFVVLRKPIKAVVLRRYLREQGIADYKLPDRFEPVPSLPITPVGKIDKQQLRQLAKQFVQPSLVGERNEYS</sequence>
<dbReference type="CDD" id="cd05920">
    <property type="entry name" value="23DHB-AMP_lg"/>
    <property type="match status" value="1"/>
</dbReference>
<dbReference type="Pfam" id="PF00501">
    <property type="entry name" value="AMP-binding"/>
    <property type="match status" value="1"/>
</dbReference>
<dbReference type="InterPro" id="IPR050237">
    <property type="entry name" value="ATP-dep_AMP-bd_enzyme"/>
</dbReference>
<dbReference type="EMBL" id="JGVH01000003">
    <property type="protein sequence ID" value="KER05030.1"/>
    <property type="molecule type" value="Genomic_DNA"/>
</dbReference>
<evidence type="ECO:0000313" key="6">
    <source>
        <dbReference type="Proteomes" id="UP000028002"/>
    </source>
</evidence>
<dbReference type="PANTHER" id="PTHR43767">
    <property type="entry name" value="LONG-CHAIN-FATTY-ACID--COA LIGASE"/>
    <property type="match status" value="1"/>
</dbReference>
<dbReference type="Gene3D" id="3.40.50.12780">
    <property type="entry name" value="N-terminal domain of ligase-like"/>
    <property type="match status" value="1"/>
</dbReference>
<keyword evidence="5" id="KW-0548">Nucleotidyltransferase</keyword>
<keyword evidence="5" id="KW-0808">Transferase</keyword>
<dbReference type="Gene3D" id="3.30.300.30">
    <property type="match status" value="1"/>
</dbReference>
<evidence type="ECO:0000256" key="1">
    <source>
        <dbReference type="ARBA" id="ARBA00004924"/>
    </source>
</evidence>
<dbReference type="InterPro" id="IPR000873">
    <property type="entry name" value="AMP-dep_synth/lig_dom"/>
</dbReference>
<dbReference type="FunFam" id="2.30.38.10:FF:000003">
    <property type="entry name" value="Vibriobactin-specific 2,3-dihydroxybenzoate-AMP ligase"/>
    <property type="match status" value="1"/>
</dbReference>
<feature type="domain" description="AMP-dependent synthetase/ligase" evidence="3">
    <location>
        <begin position="37"/>
        <end position="396"/>
    </location>
</feature>
<dbReference type="PROSITE" id="PS00455">
    <property type="entry name" value="AMP_BINDING"/>
    <property type="match status" value="1"/>
</dbReference>
<dbReference type="Pfam" id="PF13193">
    <property type="entry name" value="AMP-binding_C"/>
    <property type="match status" value="1"/>
</dbReference>
<dbReference type="InterPro" id="IPR042099">
    <property type="entry name" value="ANL_N_sf"/>
</dbReference>
<accession>A0A081S277</accession>
<dbReference type="AlphaFoldDB" id="A0A081S277"/>
<dbReference type="RefSeq" id="WP_036836985.1">
    <property type="nucleotide sequence ID" value="NZ_CAWLUD010000003.1"/>
</dbReference>
<name>A0A081S277_PHOTE</name>
<feature type="domain" description="AMP-binding enzyme C-terminal" evidence="4">
    <location>
        <begin position="447"/>
        <end position="521"/>
    </location>
</feature>
<dbReference type="EC" id="2.7.7.58" evidence="5"/>
<dbReference type="Proteomes" id="UP000028002">
    <property type="component" value="Unassembled WGS sequence"/>
</dbReference>
<dbReference type="NCBIfam" id="TIGR02275">
    <property type="entry name" value="DHB_AMP_lig"/>
    <property type="match status" value="1"/>
</dbReference>
<dbReference type="InterPro" id="IPR025110">
    <property type="entry name" value="AMP-bd_C"/>
</dbReference>
<organism evidence="5 6">
    <name type="scientific">Photorhabdus temperata subsp. temperata Meg1</name>
    <dbReference type="NCBI Taxonomy" id="1393735"/>
    <lineage>
        <taxon>Bacteria</taxon>
        <taxon>Pseudomonadati</taxon>
        <taxon>Pseudomonadota</taxon>
        <taxon>Gammaproteobacteria</taxon>
        <taxon>Enterobacterales</taxon>
        <taxon>Morganellaceae</taxon>
        <taxon>Photorhabdus</taxon>
    </lineage>
</organism>
<proteinExistence type="predicted"/>
<evidence type="ECO:0000259" key="3">
    <source>
        <dbReference type="Pfam" id="PF00501"/>
    </source>
</evidence>
<dbReference type="NCBIfam" id="NF008192">
    <property type="entry name" value="PRK10946.1"/>
    <property type="match status" value="1"/>
</dbReference>
<comment type="caution">
    <text evidence="5">The sequence shown here is derived from an EMBL/GenBank/DDBJ whole genome shotgun (WGS) entry which is preliminary data.</text>
</comment>
<evidence type="ECO:0000259" key="4">
    <source>
        <dbReference type="Pfam" id="PF13193"/>
    </source>
</evidence>
<keyword evidence="2 5" id="KW-0436">Ligase</keyword>
<gene>
    <name evidence="5" type="ORF">MEG1DRAFT_00420</name>
</gene>
<dbReference type="InterPro" id="IPR045851">
    <property type="entry name" value="AMP-bd_C_sf"/>
</dbReference>
<comment type="pathway">
    <text evidence="1">Siderophore biosynthesis.</text>
</comment>
<protein>
    <submittedName>
        <fullName evidence="5">2,3-dihydroxybenzoate-AMP ligase</fullName>
        <ecNumber evidence="5">2.7.7.58</ecNumber>
    </submittedName>
</protein>
<dbReference type="InterPro" id="IPR020845">
    <property type="entry name" value="AMP-binding_CS"/>
</dbReference>
<dbReference type="PATRIC" id="fig|1393735.3.peg.422"/>
<reference evidence="5 6" key="1">
    <citation type="submission" date="2014-03" db="EMBL/GenBank/DDBJ databases">
        <title>Draft Genome of Photorhabdus temperata Meg1.</title>
        <authorList>
            <person name="Hurst S.G.IV."/>
            <person name="Morris K."/>
            <person name="Thomas K."/>
            <person name="Tisa L.S."/>
        </authorList>
    </citation>
    <scope>NUCLEOTIDE SEQUENCE [LARGE SCALE GENOMIC DNA]</scope>
    <source>
        <strain evidence="5 6">Meg1</strain>
    </source>
</reference>
<dbReference type="PANTHER" id="PTHR43767:SF1">
    <property type="entry name" value="NONRIBOSOMAL PEPTIDE SYNTHASE PES1 (EUROFUNG)-RELATED"/>
    <property type="match status" value="1"/>
</dbReference>
<evidence type="ECO:0000256" key="2">
    <source>
        <dbReference type="ARBA" id="ARBA00022598"/>
    </source>
</evidence>
<dbReference type="InterPro" id="IPR011963">
    <property type="entry name" value="DHB_AMP_lig"/>
</dbReference>
<dbReference type="GO" id="GO:0008668">
    <property type="term" value="F:2,3-dihydroxybenzoate--[aryl-carrier protein] ligase"/>
    <property type="evidence" value="ECO:0007669"/>
    <property type="project" value="InterPro"/>
</dbReference>
<dbReference type="SUPFAM" id="SSF56801">
    <property type="entry name" value="Acetyl-CoA synthetase-like"/>
    <property type="match status" value="1"/>
</dbReference>
<evidence type="ECO:0000313" key="5">
    <source>
        <dbReference type="EMBL" id="KER05030.1"/>
    </source>
</evidence>
<dbReference type="GO" id="GO:0019290">
    <property type="term" value="P:siderophore biosynthetic process"/>
    <property type="evidence" value="ECO:0007669"/>
    <property type="project" value="InterPro"/>
</dbReference>
<dbReference type="GO" id="GO:0016779">
    <property type="term" value="F:nucleotidyltransferase activity"/>
    <property type="evidence" value="ECO:0007669"/>
    <property type="project" value="UniProtKB-KW"/>
</dbReference>